<evidence type="ECO:0000256" key="1">
    <source>
        <dbReference type="ARBA" id="ARBA00004245"/>
    </source>
</evidence>
<sequence>MRERARTSIELMTSISGATMGFFENLADQASKFQQHIEHSHEVREQSIIDFQKAYEAQSRQEEQQLINDISNLVANAMVRKADMVNTRLSSLREKVIEDRESMQQGILSIDAATSDAKRKWETFAKQADNDANESAALSAAKHCRMELLLQQCVNITSNASQHWKTTKKTGEDHSRKYVTVMESLVRDGVEANDKHDAEIDDSRVSAEVDIEKNNESILLHVDSSVEHEHKVASEILSTIEAHSHTLEKLQNDHLKRVTHIEEQAEHCFCNEYMEDQPTSTTPSRQSIEIPSRDLIENMRAPPFEALVEEFRENNPHDVDLKIYHENGISKESKPRQDSLIPRDSRSPLTQVN</sequence>
<keyword evidence="2" id="KW-0963">Cytoplasm</keyword>
<dbReference type="GO" id="GO:0008574">
    <property type="term" value="F:plus-end-directed microtubule motor activity"/>
    <property type="evidence" value="ECO:0007669"/>
    <property type="project" value="TreeGrafter"/>
</dbReference>
<dbReference type="InterPro" id="IPR047149">
    <property type="entry name" value="KIF11-like"/>
</dbReference>
<organism evidence="6">
    <name type="scientific">Picea sitchensis</name>
    <name type="common">Sitka spruce</name>
    <name type="synonym">Pinus sitchensis</name>
    <dbReference type="NCBI Taxonomy" id="3332"/>
    <lineage>
        <taxon>Eukaryota</taxon>
        <taxon>Viridiplantae</taxon>
        <taxon>Streptophyta</taxon>
        <taxon>Embryophyta</taxon>
        <taxon>Tracheophyta</taxon>
        <taxon>Spermatophyta</taxon>
        <taxon>Pinopsida</taxon>
        <taxon>Pinidae</taxon>
        <taxon>Conifers I</taxon>
        <taxon>Pinales</taxon>
        <taxon>Pinaceae</taxon>
        <taxon>Picea</taxon>
    </lineage>
</organism>
<evidence type="ECO:0000256" key="3">
    <source>
        <dbReference type="ARBA" id="ARBA00023175"/>
    </source>
</evidence>
<dbReference type="PANTHER" id="PTHR47970">
    <property type="entry name" value="KINESIN-LIKE PROTEIN KIF11"/>
    <property type="match status" value="1"/>
</dbReference>
<feature type="compositionally biased region" description="Basic and acidic residues" evidence="5">
    <location>
        <begin position="326"/>
        <end position="346"/>
    </location>
</feature>
<dbReference type="PANTHER" id="PTHR47970:SF12">
    <property type="entry name" value="KINESIN FAMILY MEMBER 11"/>
    <property type="match status" value="1"/>
</dbReference>
<evidence type="ECO:0000256" key="4">
    <source>
        <dbReference type="ARBA" id="ARBA00023212"/>
    </source>
</evidence>
<evidence type="ECO:0000256" key="5">
    <source>
        <dbReference type="SAM" id="MobiDB-lite"/>
    </source>
</evidence>
<dbReference type="GO" id="GO:0072686">
    <property type="term" value="C:mitotic spindle"/>
    <property type="evidence" value="ECO:0007669"/>
    <property type="project" value="TreeGrafter"/>
</dbReference>
<dbReference type="EMBL" id="BT122916">
    <property type="protein sequence ID" value="ADE76262.1"/>
    <property type="molecule type" value="mRNA"/>
</dbReference>
<keyword evidence="3" id="KW-0505">Motor protein</keyword>
<protein>
    <submittedName>
        <fullName evidence="6">Uncharacterized protein</fullName>
    </submittedName>
</protein>
<dbReference type="GO" id="GO:0090307">
    <property type="term" value="P:mitotic spindle assembly"/>
    <property type="evidence" value="ECO:0007669"/>
    <property type="project" value="TreeGrafter"/>
</dbReference>
<reference evidence="6" key="1">
    <citation type="submission" date="2010-04" db="EMBL/GenBank/DDBJ databases">
        <authorList>
            <person name="Reid K.E."/>
            <person name="Liao N."/>
            <person name="Chan S."/>
            <person name="Docking R."/>
            <person name="Taylor G."/>
            <person name="Moore R."/>
            <person name="Mayo M."/>
            <person name="Munro S."/>
            <person name="King J."/>
            <person name="Yanchuk A."/>
            <person name="Holt R."/>
            <person name="Jones S."/>
            <person name="Marra M."/>
            <person name="Ritland C.E."/>
            <person name="Ritland K."/>
            <person name="Bohlmann J."/>
        </authorList>
    </citation>
    <scope>NUCLEOTIDE SEQUENCE</scope>
    <source>
        <tissue evidence="6">Bud</tissue>
    </source>
</reference>
<evidence type="ECO:0000256" key="2">
    <source>
        <dbReference type="ARBA" id="ARBA00022490"/>
    </source>
</evidence>
<dbReference type="GO" id="GO:0051231">
    <property type="term" value="P:spindle elongation"/>
    <property type="evidence" value="ECO:0007669"/>
    <property type="project" value="TreeGrafter"/>
</dbReference>
<accession>D5A9P3</accession>
<proteinExistence type="evidence at transcript level"/>
<feature type="region of interest" description="Disordered" evidence="5">
    <location>
        <begin position="326"/>
        <end position="353"/>
    </location>
</feature>
<dbReference type="AlphaFoldDB" id="D5A9P3"/>
<keyword evidence="4" id="KW-0206">Cytoskeleton</keyword>
<evidence type="ECO:0000313" key="6">
    <source>
        <dbReference type="EMBL" id="ADE76262.1"/>
    </source>
</evidence>
<dbReference type="GO" id="GO:0005876">
    <property type="term" value="C:spindle microtubule"/>
    <property type="evidence" value="ECO:0007669"/>
    <property type="project" value="TreeGrafter"/>
</dbReference>
<name>D5A9P3_PICSI</name>
<comment type="subcellular location">
    <subcellularLocation>
        <location evidence="1">Cytoplasm</location>
        <location evidence="1">Cytoskeleton</location>
    </subcellularLocation>
</comment>